<feature type="transmembrane region" description="Helical" evidence="4">
    <location>
        <begin position="116"/>
        <end position="139"/>
    </location>
</feature>
<dbReference type="RefSeq" id="WP_368499175.1">
    <property type="nucleotide sequence ID" value="NZ_CP162511.1"/>
</dbReference>
<sequence>MNAPDPFRDWDAAYVLGMLSADERRAYEDHLTECPPCAAAVGELAGMPGILSRLSADEATALLGDDTEAARAGADADLAGLGTSHGGDEGAGHQPSPVRALARSVGRRRSRARRRVVALVAGTGFVLALAGVGGGWAIATIGQTDAQPPVAATEPATEQATEPGTAGTAPATALRAMAQVEPGWIDAELLVTEKGWGTRFDWDCSYQEKWVEATADSREDGVTYDLVVTDRAGAETTVASWTAYGEDAGNLSASTSIATADIRSVDIRVAGTDRPIVRTVL</sequence>
<evidence type="ECO:0000313" key="6">
    <source>
        <dbReference type="EMBL" id="XDI06797.1"/>
    </source>
</evidence>
<reference evidence="6" key="1">
    <citation type="submission" date="2024-05" db="EMBL/GenBank/DDBJ databases">
        <title>Herbiconiux sp. A18JL235.</title>
        <authorList>
            <person name="Zhang G."/>
        </authorList>
    </citation>
    <scope>NUCLEOTIDE SEQUENCE</scope>
    <source>
        <strain evidence="6">A18JL235</strain>
    </source>
</reference>
<keyword evidence="4" id="KW-1133">Transmembrane helix</keyword>
<evidence type="ECO:0000256" key="1">
    <source>
        <dbReference type="ARBA" id="ARBA00023015"/>
    </source>
</evidence>
<gene>
    <name evidence="6" type="ORF">ABFY20_06750</name>
</gene>
<keyword evidence="4" id="KW-0472">Membrane</keyword>
<keyword evidence="1" id="KW-0805">Transcription regulation</keyword>
<evidence type="ECO:0000256" key="2">
    <source>
        <dbReference type="ARBA" id="ARBA00023163"/>
    </source>
</evidence>
<dbReference type="Gene3D" id="1.10.10.1320">
    <property type="entry name" value="Anti-sigma factor, zinc-finger domain"/>
    <property type="match status" value="1"/>
</dbReference>
<protein>
    <submittedName>
        <fullName evidence="6">Anti-sigma factor</fullName>
    </submittedName>
</protein>
<name>A0AB39BL30_9MICO</name>
<dbReference type="EMBL" id="CP162511">
    <property type="protein sequence ID" value="XDI06797.1"/>
    <property type="molecule type" value="Genomic_DNA"/>
</dbReference>
<feature type="domain" description="Putative zinc-finger" evidence="5">
    <location>
        <begin position="13"/>
        <end position="38"/>
    </location>
</feature>
<evidence type="ECO:0000256" key="4">
    <source>
        <dbReference type="SAM" id="Phobius"/>
    </source>
</evidence>
<dbReference type="Pfam" id="PF13490">
    <property type="entry name" value="zf-HC2"/>
    <property type="match status" value="1"/>
</dbReference>
<feature type="region of interest" description="Disordered" evidence="3">
    <location>
        <begin position="78"/>
        <end position="106"/>
    </location>
</feature>
<proteinExistence type="predicted"/>
<accession>A0AB39BL30</accession>
<evidence type="ECO:0000256" key="3">
    <source>
        <dbReference type="SAM" id="MobiDB-lite"/>
    </source>
</evidence>
<organism evidence="6">
    <name type="scientific">Herbiconiux sp. A18JL235</name>
    <dbReference type="NCBI Taxonomy" id="3152363"/>
    <lineage>
        <taxon>Bacteria</taxon>
        <taxon>Bacillati</taxon>
        <taxon>Actinomycetota</taxon>
        <taxon>Actinomycetes</taxon>
        <taxon>Micrococcales</taxon>
        <taxon>Microbacteriaceae</taxon>
        <taxon>Herbiconiux</taxon>
    </lineage>
</organism>
<dbReference type="InterPro" id="IPR041916">
    <property type="entry name" value="Anti_sigma_zinc_sf"/>
</dbReference>
<keyword evidence="2" id="KW-0804">Transcription</keyword>
<keyword evidence="4" id="KW-0812">Transmembrane</keyword>
<dbReference type="InterPro" id="IPR027383">
    <property type="entry name" value="Znf_put"/>
</dbReference>
<evidence type="ECO:0000259" key="5">
    <source>
        <dbReference type="Pfam" id="PF13490"/>
    </source>
</evidence>
<dbReference type="AlphaFoldDB" id="A0AB39BL30"/>